<dbReference type="Proteomes" id="UP000186817">
    <property type="component" value="Unassembled WGS sequence"/>
</dbReference>
<evidence type="ECO:0000256" key="1">
    <source>
        <dbReference type="SAM" id="MobiDB-lite"/>
    </source>
</evidence>
<keyword evidence="3" id="KW-1185">Reference proteome</keyword>
<accession>A0A1Q9C4F8</accession>
<feature type="region of interest" description="Disordered" evidence="1">
    <location>
        <begin position="100"/>
        <end position="164"/>
    </location>
</feature>
<feature type="region of interest" description="Disordered" evidence="1">
    <location>
        <begin position="1"/>
        <end position="26"/>
    </location>
</feature>
<dbReference type="AlphaFoldDB" id="A0A1Q9C4F8"/>
<reference evidence="2 3" key="1">
    <citation type="submission" date="2016-02" db="EMBL/GenBank/DDBJ databases">
        <title>Genome analysis of coral dinoflagellate symbionts highlights evolutionary adaptations to a symbiotic lifestyle.</title>
        <authorList>
            <person name="Aranda M."/>
            <person name="Li Y."/>
            <person name="Liew Y.J."/>
            <person name="Baumgarten S."/>
            <person name="Simakov O."/>
            <person name="Wilson M."/>
            <person name="Piel J."/>
            <person name="Ashoor H."/>
            <person name="Bougouffa S."/>
            <person name="Bajic V.B."/>
            <person name="Ryu T."/>
            <person name="Ravasi T."/>
            <person name="Bayer T."/>
            <person name="Micklem G."/>
            <person name="Kim H."/>
            <person name="Bhak J."/>
            <person name="Lajeunesse T.C."/>
            <person name="Voolstra C.R."/>
        </authorList>
    </citation>
    <scope>NUCLEOTIDE SEQUENCE [LARGE SCALE GENOMIC DNA]</scope>
    <source>
        <strain evidence="2 3">CCMP2467</strain>
    </source>
</reference>
<protein>
    <submittedName>
        <fullName evidence="2">Uncharacterized protein</fullName>
    </submittedName>
</protein>
<dbReference type="EMBL" id="LSRX01001713">
    <property type="protein sequence ID" value="OLP77786.1"/>
    <property type="molecule type" value="Genomic_DNA"/>
</dbReference>
<feature type="compositionally biased region" description="Polar residues" evidence="1">
    <location>
        <begin position="221"/>
        <end position="230"/>
    </location>
</feature>
<comment type="caution">
    <text evidence="2">The sequence shown here is derived from an EMBL/GenBank/DDBJ whole genome shotgun (WGS) entry which is preliminary data.</text>
</comment>
<sequence>MGVSSASQINAVNTNQDTGRTERAGTIAPATNEADASAWRLLIARKAPRELQFAIPEFCRKPLGNCNLQVTSCRKLLGNCNVHGGWSLLCFAPGKRSGQAPLPALHHEKYQRRRRTTGRRPTTPLNQHKASNLFRELHAETKSEGNPYRRGRRNQRVKGPRDWGNLDHYRDNDLYLDTEHNNTTKDYLNYQRRRHSKRRRQKYHQRAGRPEDQGYLRKNYNLGNLDQGYQ</sequence>
<gene>
    <name evidence="2" type="ORF">AK812_SmicGene42121</name>
</gene>
<proteinExistence type="predicted"/>
<feature type="compositionally biased region" description="Basic residues" evidence="1">
    <location>
        <begin position="192"/>
        <end position="207"/>
    </location>
</feature>
<evidence type="ECO:0000313" key="2">
    <source>
        <dbReference type="EMBL" id="OLP77786.1"/>
    </source>
</evidence>
<feature type="compositionally biased region" description="Basic residues" evidence="1">
    <location>
        <begin position="109"/>
        <end position="118"/>
    </location>
</feature>
<feature type="region of interest" description="Disordered" evidence="1">
    <location>
        <begin position="192"/>
        <end position="230"/>
    </location>
</feature>
<feature type="compositionally biased region" description="Basic residues" evidence="1">
    <location>
        <begin position="149"/>
        <end position="158"/>
    </location>
</feature>
<feature type="compositionally biased region" description="Polar residues" evidence="1">
    <location>
        <begin position="1"/>
        <end position="18"/>
    </location>
</feature>
<evidence type="ECO:0000313" key="3">
    <source>
        <dbReference type="Proteomes" id="UP000186817"/>
    </source>
</evidence>
<organism evidence="2 3">
    <name type="scientific">Symbiodinium microadriaticum</name>
    <name type="common">Dinoflagellate</name>
    <name type="synonym">Zooxanthella microadriatica</name>
    <dbReference type="NCBI Taxonomy" id="2951"/>
    <lineage>
        <taxon>Eukaryota</taxon>
        <taxon>Sar</taxon>
        <taxon>Alveolata</taxon>
        <taxon>Dinophyceae</taxon>
        <taxon>Suessiales</taxon>
        <taxon>Symbiodiniaceae</taxon>
        <taxon>Symbiodinium</taxon>
    </lineage>
</organism>
<name>A0A1Q9C4F8_SYMMI</name>